<dbReference type="SUPFAM" id="SSF54695">
    <property type="entry name" value="POZ domain"/>
    <property type="match status" value="1"/>
</dbReference>
<accession>A0A6S7KGZ6</accession>
<feature type="compositionally biased region" description="Polar residues" evidence="1">
    <location>
        <begin position="73"/>
        <end position="84"/>
    </location>
</feature>
<evidence type="ECO:0000313" key="2">
    <source>
        <dbReference type="EMBL" id="CAB4042104.1"/>
    </source>
</evidence>
<dbReference type="InterPro" id="IPR045890">
    <property type="entry name" value="POB1-like"/>
</dbReference>
<dbReference type="AlphaFoldDB" id="A0A6S7KGZ6"/>
<sequence length="562" mass="62980">MKLSNESEDDHIGTASNENDTGLIDNVSIDIQDANETEVTTERETVLHESELTNDDNDATPSLNGKEQRETSNEILCNSSEATSYPTNEGEIIRQHKFYIHGIWLAVQSSYFRSLFFGGMKESSATEVHVQILESEEQTHLMLLEAMYKIDTLDNAGVDELLDVLKLAHKYDVKFVFKKAKYCLQAAVVSLDTCEKIMHFIKVDNTITDVDDLASTLQSFLAKEFSPLDKKWQTTSFKELCEPSVRYLLSSNELVPDSENTIFHALMHWIEQRGIESVLESEGMPPLLSVVRFELMSIDYLYNIVQHNAVAKKFADFHDHYLRGISYHALSNEIRQTLHNQPVKRKLQGCVFGTGVSIPCNSYIYTWVIPRDKLDTLVGIDKELKSDEFWYCGYRIVLTISHVQKVDGRRGNNKEMFSAKLSLEIINLKQHSVVVISWSAKSEANNCKSGDKRHTFKNGNRISSLDIRYGIEVQQQISSTPATGLFSSSIAPASSGFGTTTAFTFSSAVTAVQPTEPNITARFSFGNAPSTNTMETSTPASVANQEIPNTPCVSIDVKMNLV</sequence>
<dbReference type="OrthoDB" id="5982674at2759"/>
<feature type="region of interest" description="Disordered" evidence="1">
    <location>
        <begin position="36"/>
        <end position="84"/>
    </location>
</feature>
<feature type="region of interest" description="Disordered" evidence="1">
    <location>
        <begin position="1"/>
        <end position="24"/>
    </location>
</feature>
<proteinExistence type="predicted"/>
<dbReference type="InterPro" id="IPR011333">
    <property type="entry name" value="SKP1/BTB/POZ_sf"/>
</dbReference>
<dbReference type="PANTHER" id="PTHR46336">
    <property type="entry name" value="OS02G0260700 PROTEIN"/>
    <property type="match status" value="1"/>
</dbReference>
<dbReference type="InterPro" id="IPR011705">
    <property type="entry name" value="BACK"/>
</dbReference>
<dbReference type="Gene3D" id="1.25.40.420">
    <property type="match status" value="1"/>
</dbReference>
<evidence type="ECO:0000256" key="1">
    <source>
        <dbReference type="SAM" id="MobiDB-lite"/>
    </source>
</evidence>
<dbReference type="Pfam" id="PF00651">
    <property type="entry name" value="BTB"/>
    <property type="match status" value="1"/>
</dbReference>
<comment type="caution">
    <text evidence="2">The sequence shown here is derived from an EMBL/GenBank/DDBJ whole genome shotgun (WGS) entry which is preliminary data.</text>
</comment>
<protein>
    <submittedName>
        <fullName evidence="2">BTB POZ domain-containing POB1</fullName>
    </submittedName>
</protein>
<dbReference type="PANTHER" id="PTHR46336:SF3">
    <property type="entry name" value="BTB_POZ DOMAIN-CONTAINING PROTEIN POB1"/>
    <property type="match status" value="1"/>
</dbReference>
<dbReference type="InterPro" id="IPR000210">
    <property type="entry name" value="BTB/POZ_dom"/>
</dbReference>
<evidence type="ECO:0000313" key="3">
    <source>
        <dbReference type="Proteomes" id="UP001152795"/>
    </source>
</evidence>
<gene>
    <name evidence="2" type="ORF">PACLA_8A035312</name>
</gene>
<feature type="compositionally biased region" description="Basic and acidic residues" evidence="1">
    <location>
        <begin position="40"/>
        <end position="51"/>
    </location>
</feature>
<organism evidence="2 3">
    <name type="scientific">Paramuricea clavata</name>
    <name type="common">Red gorgonian</name>
    <name type="synonym">Violescent sea-whip</name>
    <dbReference type="NCBI Taxonomy" id="317549"/>
    <lineage>
        <taxon>Eukaryota</taxon>
        <taxon>Metazoa</taxon>
        <taxon>Cnidaria</taxon>
        <taxon>Anthozoa</taxon>
        <taxon>Octocorallia</taxon>
        <taxon>Malacalcyonacea</taxon>
        <taxon>Plexauridae</taxon>
        <taxon>Paramuricea</taxon>
    </lineage>
</organism>
<dbReference type="Proteomes" id="UP001152795">
    <property type="component" value="Unassembled WGS sequence"/>
</dbReference>
<reference evidence="2" key="1">
    <citation type="submission" date="2020-04" db="EMBL/GenBank/DDBJ databases">
        <authorList>
            <person name="Alioto T."/>
            <person name="Alioto T."/>
            <person name="Gomez Garrido J."/>
        </authorList>
    </citation>
    <scope>NUCLEOTIDE SEQUENCE</scope>
    <source>
        <strain evidence="2">A484AB</strain>
    </source>
</reference>
<dbReference type="PROSITE" id="PS50097">
    <property type="entry name" value="BTB"/>
    <property type="match status" value="1"/>
</dbReference>
<name>A0A6S7KGZ6_PARCT</name>
<dbReference type="EMBL" id="CACRXK020029489">
    <property type="protein sequence ID" value="CAB4042104.1"/>
    <property type="molecule type" value="Genomic_DNA"/>
</dbReference>
<keyword evidence="3" id="KW-1185">Reference proteome</keyword>
<dbReference type="SMART" id="SM00875">
    <property type="entry name" value="BACK"/>
    <property type="match status" value="1"/>
</dbReference>
<dbReference type="Pfam" id="PF07707">
    <property type="entry name" value="BACK"/>
    <property type="match status" value="1"/>
</dbReference>
<dbReference type="Gene3D" id="3.30.710.10">
    <property type="entry name" value="Potassium Channel Kv1.1, Chain A"/>
    <property type="match status" value="1"/>
</dbReference>